<evidence type="ECO:0000313" key="1">
    <source>
        <dbReference type="EMBL" id="RMA57744.1"/>
    </source>
</evidence>
<organism evidence="1 2">
    <name type="scientific">Ulvibacter antarcticus</name>
    <dbReference type="NCBI Taxonomy" id="442714"/>
    <lineage>
        <taxon>Bacteria</taxon>
        <taxon>Pseudomonadati</taxon>
        <taxon>Bacteroidota</taxon>
        <taxon>Flavobacteriia</taxon>
        <taxon>Flavobacteriales</taxon>
        <taxon>Flavobacteriaceae</taxon>
        <taxon>Ulvibacter</taxon>
    </lineage>
</organism>
<keyword evidence="2" id="KW-1185">Reference proteome</keyword>
<dbReference type="Proteomes" id="UP000271339">
    <property type="component" value="Unassembled WGS sequence"/>
</dbReference>
<gene>
    <name evidence="1" type="ORF">BXY75_2549</name>
</gene>
<dbReference type="PANTHER" id="PTHR17985:SF8">
    <property type="entry name" value="TRANSPORT AND GOLGI ORGANIZATION PROTEIN 2 HOMOLOG"/>
    <property type="match status" value="1"/>
</dbReference>
<dbReference type="InterPro" id="IPR008551">
    <property type="entry name" value="TANGO2"/>
</dbReference>
<proteinExistence type="predicted"/>
<comment type="caution">
    <text evidence="1">The sequence shown here is derived from an EMBL/GenBank/DDBJ whole genome shotgun (WGS) entry which is preliminary data.</text>
</comment>
<dbReference type="Pfam" id="PF05742">
    <property type="entry name" value="TANGO2"/>
    <property type="match status" value="1"/>
</dbReference>
<sequence>MCTVTFIPKHSDGFVLTSNRDEAPGRKTLAPQFYHLKETGLLFPKDEVAGGTWFGVSSRKRLVCLMNGGFTAHKRADQYRMSRGIIVTDLLTSEVVTDAVSAYNYNGIEPFTVVLVDWEKELQLYELVWDGIKAHFSEQPIAPQIWSSSLLYSEEIKKKRERWFSEFIFKHLSPSEAELLNFHKTTGEGDINSNLIMDRGFVKTKSITQFIKGKESILRYEDLQSGETSEIRTPKDWFKKENSI</sequence>
<protein>
    <submittedName>
        <fullName evidence="1">Transport and Golgi organization protein 2</fullName>
    </submittedName>
</protein>
<dbReference type="RefSeq" id="WP_121908101.1">
    <property type="nucleotide sequence ID" value="NZ_REFC01000014.1"/>
</dbReference>
<dbReference type="OrthoDB" id="4380123at2"/>
<reference evidence="1 2" key="1">
    <citation type="submission" date="2018-10" db="EMBL/GenBank/DDBJ databases">
        <title>Genomic Encyclopedia of Archaeal and Bacterial Type Strains, Phase II (KMG-II): from individual species to whole genera.</title>
        <authorList>
            <person name="Goeker M."/>
        </authorList>
    </citation>
    <scope>NUCLEOTIDE SEQUENCE [LARGE SCALE GENOMIC DNA]</scope>
    <source>
        <strain evidence="1 2">DSM 23424</strain>
    </source>
</reference>
<dbReference type="EMBL" id="REFC01000014">
    <property type="protein sequence ID" value="RMA57744.1"/>
    <property type="molecule type" value="Genomic_DNA"/>
</dbReference>
<evidence type="ECO:0000313" key="2">
    <source>
        <dbReference type="Proteomes" id="UP000271339"/>
    </source>
</evidence>
<dbReference type="AlphaFoldDB" id="A0A3L9YBJ1"/>
<accession>A0A3L9YBJ1</accession>
<name>A0A3L9YBJ1_9FLAO</name>
<dbReference type="PANTHER" id="PTHR17985">
    <property type="entry name" value="SER/THR-RICH PROTEIN T10 IN DGCR REGION"/>
    <property type="match status" value="1"/>
</dbReference>